<dbReference type="Proteomes" id="UP000816034">
    <property type="component" value="Unassembled WGS sequence"/>
</dbReference>
<reference evidence="9 10" key="1">
    <citation type="journal article" date="2018" name="BMC Genomics">
        <title>The genome of Naegleria lovaniensis, the basis for a comparative approach to unravel pathogenicity factors of the human pathogenic amoeba N. fowleri.</title>
        <authorList>
            <person name="Liechti N."/>
            <person name="Schurch N."/>
            <person name="Bruggmann R."/>
            <person name="Wittwer M."/>
        </authorList>
    </citation>
    <scope>NUCLEOTIDE SEQUENCE [LARGE SCALE GENOMIC DNA]</scope>
    <source>
        <strain evidence="9 10">ATCC 30569</strain>
    </source>
</reference>
<protein>
    <recommendedName>
        <fullName evidence="11">Signal sequence receptor subunit alpha</fullName>
    </recommendedName>
</protein>
<dbReference type="PANTHER" id="PTHR12924">
    <property type="entry name" value="TRANSLOCON-ASSOCIATED PROTEIN, ALPHA SUBUNIT"/>
    <property type="match status" value="1"/>
</dbReference>
<sequence length="260" mass="29239">MKYFNTKRSVLLFLIGALLISTLFFVGLTKAQQENEEEITTEEPTLDEQDTSAYISSPDVTPFARLNQDNQKTLELGKESEVVLGFLNTGDLPFSVQFIRGYLVANIDQPFIVQNFTGSIQNVTVGPEETATFSYKFVADKTLDARDYTVMVDVFYLNVDNDTFSTTFYNQTIQFVEAQESADFETVFSYVSLFAMLGLMAFGAWYLFKGSAQYKKFFGATSTSSAVSAEKLVSFKGANVNLDFIPKEHLQHLKIKSNQQ</sequence>
<keyword evidence="4" id="KW-0256">Endoplasmic reticulum</keyword>
<dbReference type="AlphaFoldDB" id="A0AA88GCP6"/>
<evidence type="ECO:0000256" key="6">
    <source>
        <dbReference type="ARBA" id="ARBA00023136"/>
    </source>
</evidence>
<evidence type="ECO:0000256" key="7">
    <source>
        <dbReference type="SAM" id="Phobius"/>
    </source>
</evidence>
<dbReference type="PANTHER" id="PTHR12924:SF0">
    <property type="entry name" value="TRANSLOCON-ASSOCIATED PROTEIN SUBUNIT ALPHA"/>
    <property type="match status" value="1"/>
</dbReference>
<dbReference type="GO" id="GO:0005789">
    <property type="term" value="C:endoplasmic reticulum membrane"/>
    <property type="evidence" value="ECO:0007669"/>
    <property type="project" value="UniProtKB-SubCell"/>
</dbReference>
<evidence type="ECO:0000256" key="8">
    <source>
        <dbReference type="SAM" id="SignalP"/>
    </source>
</evidence>
<evidence type="ECO:0000256" key="4">
    <source>
        <dbReference type="ARBA" id="ARBA00022824"/>
    </source>
</evidence>
<dbReference type="RefSeq" id="XP_044542443.1">
    <property type="nucleotide sequence ID" value="XM_044688005.1"/>
</dbReference>
<keyword evidence="6 7" id="KW-0472">Membrane</keyword>
<feature type="chain" id="PRO_5041686067" description="Signal sequence receptor subunit alpha" evidence="8">
    <location>
        <begin position="32"/>
        <end position="260"/>
    </location>
</feature>
<evidence type="ECO:0000256" key="2">
    <source>
        <dbReference type="ARBA" id="ARBA00022692"/>
    </source>
</evidence>
<evidence type="ECO:0000313" key="10">
    <source>
        <dbReference type="Proteomes" id="UP000816034"/>
    </source>
</evidence>
<keyword evidence="5 7" id="KW-1133">Transmembrane helix</keyword>
<name>A0AA88GCP6_NAELO</name>
<evidence type="ECO:0000313" key="9">
    <source>
        <dbReference type="EMBL" id="KAG2373269.1"/>
    </source>
</evidence>
<feature type="signal peptide" evidence="8">
    <location>
        <begin position="1"/>
        <end position="31"/>
    </location>
</feature>
<gene>
    <name evidence="9" type="ORF">C9374_012258</name>
</gene>
<comment type="caution">
    <text evidence="9">The sequence shown here is derived from an EMBL/GenBank/DDBJ whole genome shotgun (WGS) entry which is preliminary data.</text>
</comment>
<evidence type="ECO:0008006" key="11">
    <source>
        <dbReference type="Google" id="ProtNLM"/>
    </source>
</evidence>
<evidence type="ECO:0000256" key="3">
    <source>
        <dbReference type="ARBA" id="ARBA00022729"/>
    </source>
</evidence>
<dbReference type="InterPro" id="IPR005595">
    <property type="entry name" value="TRAP_alpha"/>
</dbReference>
<evidence type="ECO:0000256" key="5">
    <source>
        <dbReference type="ARBA" id="ARBA00022989"/>
    </source>
</evidence>
<dbReference type="Pfam" id="PF03896">
    <property type="entry name" value="TRAP_alpha"/>
    <property type="match status" value="1"/>
</dbReference>
<proteinExistence type="predicted"/>
<keyword evidence="2 7" id="KW-0812">Transmembrane</keyword>
<accession>A0AA88GCP6</accession>
<feature type="transmembrane region" description="Helical" evidence="7">
    <location>
        <begin position="187"/>
        <end position="208"/>
    </location>
</feature>
<keyword evidence="10" id="KW-1185">Reference proteome</keyword>
<keyword evidence="3 8" id="KW-0732">Signal</keyword>
<dbReference type="GeneID" id="68104712"/>
<evidence type="ECO:0000256" key="1">
    <source>
        <dbReference type="ARBA" id="ARBA00004115"/>
    </source>
</evidence>
<comment type="subcellular location">
    <subcellularLocation>
        <location evidence="1">Endoplasmic reticulum membrane</location>
        <topology evidence="1">Single-pass type I membrane protein</topology>
    </subcellularLocation>
</comment>
<dbReference type="EMBL" id="PYSW02000057">
    <property type="protein sequence ID" value="KAG2373269.1"/>
    <property type="molecule type" value="Genomic_DNA"/>
</dbReference>
<organism evidence="9 10">
    <name type="scientific">Naegleria lovaniensis</name>
    <name type="common">Amoeba</name>
    <dbReference type="NCBI Taxonomy" id="51637"/>
    <lineage>
        <taxon>Eukaryota</taxon>
        <taxon>Discoba</taxon>
        <taxon>Heterolobosea</taxon>
        <taxon>Tetramitia</taxon>
        <taxon>Eutetramitia</taxon>
        <taxon>Vahlkampfiidae</taxon>
        <taxon>Naegleria</taxon>
    </lineage>
</organism>